<dbReference type="InParanoid" id="G2XVB0"/>
<dbReference type="Proteomes" id="UP000008177">
    <property type="component" value="Unplaced contigs"/>
</dbReference>
<name>G2XVB0_BOTF4</name>
<organism evidence="2 3">
    <name type="scientific">Botryotinia fuckeliana (strain T4)</name>
    <name type="common">Noble rot fungus</name>
    <name type="synonym">Botrytis cinerea</name>
    <dbReference type="NCBI Taxonomy" id="999810"/>
    <lineage>
        <taxon>Eukaryota</taxon>
        <taxon>Fungi</taxon>
        <taxon>Dikarya</taxon>
        <taxon>Ascomycota</taxon>
        <taxon>Pezizomycotina</taxon>
        <taxon>Leotiomycetes</taxon>
        <taxon>Helotiales</taxon>
        <taxon>Sclerotiniaceae</taxon>
        <taxon>Botrytis</taxon>
    </lineage>
</organism>
<feature type="region of interest" description="Disordered" evidence="1">
    <location>
        <begin position="1"/>
        <end position="35"/>
    </location>
</feature>
<reference evidence="3" key="1">
    <citation type="journal article" date="2011" name="PLoS Genet.">
        <title>Genomic analysis of the necrotrophic fungal pathogens Sclerotinia sclerotiorum and Botrytis cinerea.</title>
        <authorList>
            <person name="Amselem J."/>
            <person name="Cuomo C.A."/>
            <person name="van Kan J.A."/>
            <person name="Viaud M."/>
            <person name="Benito E.P."/>
            <person name="Couloux A."/>
            <person name="Coutinho P.M."/>
            <person name="de Vries R.P."/>
            <person name="Dyer P.S."/>
            <person name="Fillinger S."/>
            <person name="Fournier E."/>
            <person name="Gout L."/>
            <person name="Hahn M."/>
            <person name="Kohn L."/>
            <person name="Lapalu N."/>
            <person name="Plummer K.M."/>
            <person name="Pradier J.M."/>
            <person name="Quevillon E."/>
            <person name="Sharon A."/>
            <person name="Simon A."/>
            <person name="ten Have A."/>
            <person name="Tudzynski B."/>
            <person name="Tudzynski P."/>
            <person name="Wincker P."/>
            <person name="Andrew M."/>
            <person name="Anthouard V."/>
            <person name="Beever R.E."/>
            <person name="Beffa R."/>
            <person name="Benoit I."/>
            <person name="Bouzid O."/>
            <person name="Brault B."/>
            <person name="Chen Z."/>
            <person name="Choquer M."/>
            <person name="Collemare J."/>
            <person name="Cotton P."/>
            <person name="Danchin E.G."/>
            <person name="Da Silva C."/>
            <person name="Gautier A."/>
            <person name="Giraud C."/>
            <person name="Giraud T."/>
            <person name="Gonzalez C."/>
            <person name="Grossetete S."/>
            <person name="Guldener U."/>
            <person name="Henrissat B."/>
            <person name="Howlett B.J."/>
            <person name="Kodira C."/>
            <person name="Kretschmer M."/>
            <person name="Lappartient A."/>
            <person name="Leroch M."/>
            <person name="Levis C."/>
            <person name="Mauceli E."/>
            <person name="Neuveglise C."/>
            <person name="Oeser B."/>
            <person name="Pearson M."/>
            <person name="Poulain J."/>
            <person name="Poussereau N."/>
            <person name="Quesneville H."/>
            <person name="Rascle C."/>
            <person name="Schumacher J."/>
            <person name="Segurens B."/>
            <person name="Sexton A."/>
            <person name="Silva E."/>
            <person name="Sirven C."/>
            <person name="Soanes D.M."/>
            <person name="Talbot N.J."/>
            <person name="Templeton M."/>
            <person name="Yandava C."/>
            <person name="Yarden O."/>
            <person name="Zeng Q."/>
            <person name="Rollins J.A."/>
            <person name="Lebrun M.H."/>
            <person name="Dickman M."/>
        </authorList>
    </citation>
    <scope>NUCLEOTIDE SEQUENCE [LARGE SCALE GENOMIC DNA]</scope>
    <source>
        <strain evidence="3">T4</strain>
    </source>
</reference>
<dbReference type="AlphaFoldDB" id="G2XVB0"/>
<gene>
    <name evidence="2" type="ORF">BofuT4_uP053310.1</name>
</gene>
<evidence type="ECO:0000313" key="2">
    <source>
        <dbReference type="EMBL" id="CCD44430.1"/>
    </source>
</evidence>
<dbReference type="EMBL" id="FQ790271">
    <property type="protein sequence ID" value="CCD44430.1"/>
    <property type="molecule type" value="Genomic_DNA"/>
</dbReference>
<feature type="compositionally biased region" description="Basic and acidic residues" evidence="1">
    <location>
        <begin position="10"/>
        <end position="20"/>
    </location>
</feature>
<accession>G2XVB0</accession>
<evidence type="ECO:0000256" key="1">
    <source>
        <dbReference type="SAM" id="MobiDB-lite"/>
    </source>
</evidence>
<sequence>MAVDLSPRSKKADAAGRRSEAYGSTSSKVWARHSW</sequence>
<dbReference type="HOGENOM" id="CLU_3368369_0_0_1"/>
<evidence type="ECO:0000313" key="3">
    <source>
        <dbReference type="Proteomes" id="UP000008177"/>
    </source>
</evidence>
<proteinExistence type="predicted"/>
<protein>
    <submittedName>
        <fullName evidence="2">Uncharacterized protein</fullName>
    </submittedName>
</protein>